<dbReference type="Proteomes" id="UP001154282">
    <property type="component" value="Unassembled WGS sequence"/>
</dbReference>
<accession>A0AAV0HVL1</accession>
<proteinExistence type="predicted"/>
<feature type="non-terminal residue" evidence="1">
    <location>
        <position position="1"/>
    </location>
</feature>
<dbReference type="EMBL" id="CAMGYJ010000003">
    <property type="protein sequence ID" value="CAI0389337.1"/>
    <property type="molecule type" value="Genomic_DNA"/>
</dbReference>
<name>A0AAV0HVL1_9ROSI</name>
<evidence type="ECO:0000313" key="2">
    <source>
        <dbReference type="Proteomes" id="UP001154282"/>
    </source>
</evidence>
<dbReference type="AlphaFoldDB" id="A0AAV0HVL1"/>
<protein>
    <submittedName>
        <fullName evidence="1">Uncharacterized protein</fullName>
    </submittedName>
</protein>
<comment type="caution">
    <text evidence="1">The sequence shown here is derived from an EMBL/GenBank/DDBJ whole genome shotgun (WGS) entry which is preliminary data.</text>
</comment>
<gene>
    <name evidence="1" type="ORF">LITE_LOCUS6193</name>
</gene>
<organism evidence="1 2">
    <name type="scientific">Linum tenue</name>
    <dbReference type="NCBI Taxonomy" id="586396"/>
    <lineage>
        <taxon>Eukaryota</taxon>
        <taxon>Viridiplantae</taxon>
        <taxon>Streptophyta</taxon>
        <taxon>Embryophyta</taxon>
        <taxon>Tracheophyta</taxon>
        <taxon>Spermatophyta</taxon>
        <taxon>Magnoliopsida</taxon>
        <taxon>eudicotyledons</taxon>
        <taxon>Gunneridae</taxon>
        <taxon>Pentapetalae</taxon>
        <taxon>rosids</taxon>
        <taxon>fabids</taxon>
        <taxon>Malpighiales</taxon>
        <taxon>Linaceae</taxon>
        <taxon>Linum</taxon>
    </lineage>
</organism>
<keyword evidence="2" id="KW-1185">Reference proteome</keyword>
<reference evidence="1" key="1">
    <citation type="submission" date="2022-08" db="EMBL/GenBank/DDBJ databases">
        <authorList>
            <person name="Gutierrez-Valencia J."/>
        </authorList>
    </citation>
    <scope>NUCLEOTIDE SEQUENCE</scope>
</reference>
<sequence length="106" mass="11547">NPKRRIIPARSLCFRGGKKANLQREPKVLHLIIMDYYSLYDPNLVPHQSTITLETIPDPPSPPLVLAPPVVVVDEQPQQEEEEAEMEVVGGEVVVVGGGSGVLING</sequence>
<evidence type="ECO:0000313" key="1">
    <source>
        <dbReference type="EMBL" id="CAI0389337.1"/>
    </source>
</evidence>